<evidence type="ECO:0000313" key="4">
    <source>
        <dbReference type="Proteomes" id="UP000295357"/>
    </source>
</evidence>
<dbReference type="NCBIfam" id="TIGR02595">
    <property type="entry name" value="PEP_CTERM"/>
    <property type="match status" value="1"/>
</dbReference>
<keyword evidence="4" id="KW-1185">Reference proteome</keyword>
<dbReference type="InterPro" id="IPR013424">
    <property type="entry name" value="Ice-binding_C"/>
</dbReference>
<dbReference type="NCBIfam" id="NF041538">
    <property type="entry name" value="PEP_EDSA_1"/>
    <property type="match status" value="1"/>
</dbReference>
<gene>
    <name evidence="3" type="ORF">DFR39_10614</name>
</gene>
<reference evidence="3 4" key="1">
    <citation type="submission" date="2019-03" db="EMBL/GenBank/DDBJ databases">
        <title>Genomic Encyclopedia of Type Strains, Phase IV (KMG-IV): sequencing the most valuable type-strain genomes for metagenomic binning, comparative biology and taxonomic classification.</title>
        <authorList>
            <person name="Goeker M."/>
        </authorList>
    </citation>
    <scope>NUCLEOTIDE SEQUENCE [LARGE SCALE GENOMIC DNA]</scope>
    <source>
        <strain evidence="3 4">DSM 25082</strain>
    </source>
</reference>
<evidence type="ECO:0000313" key="3">
    <source>
        <dbReference type="EMBL" id="TDP07754.1"/>
    </source>
</evidence>
<name>A0A4R6MYP2_9BURK</name>
<dbReference type="InterPro" id="IPR048213">
    <property type="entry name" value="EDSA_1-like"/>
</dbReference>
<sequence>MSKFAKLKTLAAVTATVAAMFSAAPAQAYVYAVSYLKVDDLTITTKNSSGDAYFATVGAYTFNQDTKASLNGSNSDGKTCIGQGGPFGPGFTTCSKTSPVLDALAVNGGGSTLLRTNNNFARFGADNINSYSGADAVLKTSELVQGIPTSLEAISESLLNTNNVASASTLHQSNTALTFSFLLSGGSTDIDVSFMALSEFKAAINGLPGLYLSQGDLQLTLTATHKDGTTFSWAPTLLNQNVTTGSNPGLDDKSFASQNFGTTLKGLKDGEWSIALAAKTSTLIFQRVPEPDSLALLGAALAGLAFATRRRSQKQQH</sequence>
<dbReference type="RefSeq" id="WP_133604047.1">
    <property type="nucleotide sequence ID" value="NZ_JAUFPJ010000007.1"/>
</dbReference>
<dbReference type="Pfam" id="PF07589">
    <property type="entry name" value="PEP-CTERM"/>
    <property type="match status" value="1"/>
</dbReference>
<feature type="chain" id="PRO_5020891826" evidence="1">
    <location>
        <begin position="29"/>
        <end position="317"/>
    </location>
</feature>
<evidence type="ECO:0000259" key="2">
    <source>
        <dbReference type="Pfam" id="PF07589"/>
    </source>
</evidence>
<dbReference type="AlphaFoldDB" id="A0A4R6MYP2"/>
<dbReference type="Proteomes" id="UP000295357">
    <property type="component" value="Unassembled WGS sequence"/>
</dbReference>
<feature type="signal peptide" evidence="1">
    <location>
        <begin position="1"/>
        <end position="28"/>
    </location>
</feature>
<evidence type="ECO:0000256" key="1">
    <source>
        <dbReference type="SAM" id="SignalP"/>
    </source>
</evidence>
<dbReference type="EMBL" id="SNXE01000006">
    <property type="protein sequence ID" value="TDP07754.1"/>
    <property type="molecule type" value="Genomic_DNA"/>
</dbReference>
<protein>
    <submittedName>
        <fullName evidence="3">Putative secreted protein with PEP-CTERM sorting signal</fullName>
    </submittedName>
</protein>
<accession>A0A4R6MYP2</accession>
<keyword evidence="1" id="KW-0732">Signal</keyword>
<organism evidence="3 4">
    <name type="scientific">Roseateles asaccharophilus</name>
    <dbReference type="NCBI Taxonomy" id="582607"/>
    <lineage>
        <taxon>Bacteria</taxon>
        <taxon>Pseudomonadati</taxon>
        <taxon>Pseudomonadota</taxon>
        <taxon>Betaproteobacteria</taxon>
        <taxon>Burkholderiales</taxon>
        <taxon>Sphaerotilaceae</taxon>
        <taxon>Roseateles</taxon>
    </lineage>
</organism>
<proteinExistence type="predicted"/>
<feature type="domain" description="Ice-binding protein C-terminal" evidence="2">
    <location>
        <begin position="288"/>
        <end position="311"/>
    </location>
</feature>
<comment type="caution">
    <text evidence="3">The sequence shown here is derived from an EMBL/GenBank/DDBJ whole genome shotgun (WGS) entry which is preliminary data.</text>
</comment>